<organism evidence="1 2">
    <name type="scientific">Clostridium diolis</name>
    <dbReference type="NCBI Taxonomy" id="223919"/>
    <lineage>
        <taxon>Bacteria</taxon>
        <taxon>Bacillati</taxon>
        <taxon>Bacillota</taxon>
        <taxon>Clostridia</taxon>
        <taxon>Eubacteriales</taxon>
        <taxon>Clostridiaceae</taxon>
        <taxon>Clostridium</taxon>
    </lineage>
</organism>
<dbReference type="AlphaFoldDB" id="A0AAV3W6Z7"/>
<accession>A0AAV3W6Z7</accession>
<protein>
    <submittedName>
        <fullName evidence="1">Uncharacterized protein</fullName>
    </submittedName>
</protein>
<gene>
    <name evidence="1" type="ORF">CDIOL_43360</name>
</gene>
<dbReference type="EMBL" id="BJLA01000021">
    <property type="protein sequence ID" value="GEA33413.1"/>
    <property type="molecule type" value="Genomic_DNA"/>
</dbReference>
<evidence type="ECO:0000313" key="2">
    <source>
        <dbReference type="Proteomes" id="UP000325212"/>
    </source>
</evidence>
<proteinExistence type="predicted"/>
<reference evidence="1 2" key="1">
    <citation type="submission" date="2019-06" db="EMBL/GenBank/DDBJ databases">
        <title>Draft genome sequence of Clostridium diolis DSM 15410.</title>
        <authorList>
            <person name="Kobayashi H."/>
            <person name="Tanizawa Y."/>
            <person name="Tohno M."/>
        </authorList>
    </citation>
    <scope>NUCLEOTIDE SEQUENCE [LARGE SCALE GENOMIC DNA]</scope>
    <source>
        <strain evidence="1 2">DSM 15410</strain>
    </source>
</reference>
<sequence>MIIKNIIKTCINNIINKKALNYIPNEDCMFEQEPLISLVKDRQVLINNRAYN</sequence>
<keyword evidence="2" id="KW-1185">Reference proteome</keyword>
<evidence type="ECO:0000313" key="1">
    <source>
        <dbReference type="EMBL" id="GEA33413.1"/>
    </source>
</evidence>
<name>A0AAV3W6Z7_9CLOT</name>
<comment type="caution">
    <text evidence="1">The sequence shown here is derived from an EMBL/GenBank/DDBJ whole genome shotgun (WGS) entry which is preliminary data.</text>
</comment>
<dbReference type="Proteomes" id="UP000325212">
    <property type="component" value="Unassembled WGS sequence"/>
</dbReference>